<evidence type="ECO:0000259" key="3">
    <source>
        <dbReference type="Pfam" id="PF03572"/>
    </source>
</evidence>
<dbReference type="InterPro" id="IPR052766">
    <property type="entry name" value="S41A_metabolite_peptidase"/>
</dbReference>
<dbReference type="InterPro" id="IPR056186">
    <property type="entry name" value="PDZ_CPAF-rel"/>
</dbReference>
<dbReference type="OrthoDB" id="27214at2759"/>
<accession>A0A6A6TQJ7</accession>
<evidence type="ECO:0000259" key="4">
    <source>
        <dbReference type="Pfam" id="PF23658"/>
    </source>
</evidence>
<protein>
    <submittedName>
        <fullName evidence="5">Uncharacterized protein</fullName>
    </submittedName>
</protein>
<sequence>MFISSSFWALAANVAALSEVTTPSTPTQACGTVASLLLASETSLPAKVAHECLQSVPVDITGNEVLIDELKLVWQWQSEIKYLENPPESWKNGLLFAENELDNIRSHLTDYSSEYAVQQAIQSITVRSRNYHWNYEPDILTIFTFTRPVGVASVSSDGKSLPKLYVDDDITLLSSPEKDTRVSEIVQINGEEAYQIVDRVSALEQQFIDADGRLNKMFTTGDTGSVGQFERYSIYEDDTTTLEFANGTVVELQNTASLTKFFERSNANITDFAGVTDGQSFFDTFCTGLVSGKPSDDEKSLGSVSNAQPGHPDAPRRIPHNYHDLRKRADIPESNYSYPVVESNSSAVAGYFLHTPGYEDVAVLKIITFDPLDDPWGNNFQATINTFLELCIKEQKQKLVIDLRENGGGATHLLLDAFMQLFPGELPFSGQWNRATEEFSAIGDAVSEIYNSPKLSGSFENSTDGNKVDLVFKVWAYWNYVTVQNKNFASWDEFKGPHKNNGDLYTTVFRYNLSNENAFSIRPPGFAFLNYTSKPQPFASSNIVMFTDALCGSACASFHEELKVIAGVQSVAVGGRPRTGPLQAVTGTKGGEVIPINAVLEYAATIVETAEQLDLQHILNNTRIEELASVSQLMVRAGNGASRVQIQDQLRKGDRSMTPLQYIYEAADCRVFYTSESWREPEAAWRQAWDAFVHRDRCVEGSTGLASSISGGFKPFGPRELTDAELSDGERVGGCGSGSGTAGGNSTAGLPSPAEYGGPVNAAPARDVRVKFTRWTLLGVVSGFLVASW</sequence>
<reference evidence="5" key="1">
    <citation type="journal article" date="2020" name="Stud. Mycol.">
        <title>101 Dothideomycetes genomes: a test case for predicting lifestyles and emergence of pathogens.</title>
        <authorList>
            <person name="Haridas S."/>
            <person name="Albert R."/>
            <person name="Binder M."/>
            <person name="Bloem J."/>
            <person name="Labutti K."/>
            <person name="Salamov A."/>
            <person name="Andreopoulos B."/>
            <person name="Baker S."/>
            <person name="Barry K."/>
            <person name="Bills G."/>
            <person name="Bluhm B."/>
            <person name="Cannon C."/>
            <person name="Castanera R."/>
            <person name="Culley D."/>
            <person name="Daum C."/>
            <person name="Ezra D."/>
            <person name="Gonzalez J."/>
            <person name="Henrissat B."/>
            <person name="Kuo A."/>
            <person name="Liang C."/>
            <person name="Lipzen A."/>
            <person name="Lutzoni F."/>
            <person name="Magnuson J."/>
            <person name="Mondo S."/>
            <person name="Nolan M."/>
            <person name="Ohm R."/>
            <person name="Pangilinan J."/>
            <person name="Park H.-J."/>
            <person name="Ramirez L."/>
            <person name="Alfaro M."/>
            <person name="Sun H."/>
            <person name="Tritt A."/>
            <person name="Yoshinaga Y."/>
            <person name="Zwiers L.-H."/>
            <person name="Turgeon B."/>
            <person name="Goodwin S."/>
            <person name="Spatafora J."/>
            <person name="Crous P."/>
            <person name="Grigoriev I."/>
        </authorList>
    </citation>
    <scope>NUCLEOTIDE SEQUENCE</scope>
    <source>
        <strain evidence="5">CBS 122681</strain>
    </source>
</reference>
<gene>
    <name evidence="5" type="ORF">K491DRAFT_287888</name>
</gene>
<dbReference type="InterPro" id="IPR029045">
    <property type="entry name" value="ClpP/crotonase-like_dom_sf"/>
</dbReference>
<dbReference type="Pfam" id="PF03572">
    <property type="entry name" value="Peptidase_S41"/>
    <property type="match status" value="1"/>
</dbReference>
<dbReference type="Pfam" id="PF23658">
    <property type="entry name" value="PDZ_CPAF_rel"/>
    <property type="match status" value="1"/>
</dbReference>
<keyword evidence="6" id="KW-1185">Reference proteome</keyword>
<evidence type="ECO:0000256" key="1">
    <source>
        <dbReference type="SAM" id="MobiDB-lite"/>
    </source>
</evidence>
<feature type="domain" description="CPAF-like PDZ" evidence="4">
    <location>
        <begin position="144"/>
        <end position="260"/>
    </location>
</feature>
<dbReference type="Gene3D" id="3.90.226.10">
    <property type="entry name" value="2-enoyl-CoA Hydratase, Chain A, domain 1"/>
    <property type="match status" value="1"/>
</dbReference>
<feature type="domain" description="Tail specific protease" evidence="3">
    <location>
        <begin position="360"/>
        <end position="424"/>
    </location>
</feature>
<dbReference type="Proteomes" id="UP000799324">
    <property type="component" value="Unassembled WGS sequence"/>
</dbReference>
<keyword evidence="2" id="KW-0732">Signal</keyword>
<organism evidence="5 6">
    <name type="scientific">Lophiostoma macrostomum CBS 122681</name>
    <dbReference type="NCBI Taxonomy" id="1314788"/>
    <lineage>
        <taxon>Eukaryota</taxon>
        <taxon>Fungi</taxon>
        <taxon>Dikarya</taxon>
        <taxon>Ascomycota</taxon>
        <taxon>Pezizomycotina</taxon>
        <taxon>Dothideomycetes</taxon>
        <taxon>Pleosporomycetidae</taxon>
        <taxon>Pleosporales</taxon>
        <taxon>Lophiostomataceae</taxon>
        <taxon>Lophiostoma</taxon>
    </lineage>
</organism>
<feature type="region of interest" description="Disordered" evidence="1">
    <location>
        <begin position="727"/>
        <end position="752"/>
    </location>
</feature>
<dbReference type="PANTHER" id="PTHR37049">
    <property type="entry name" value="PEPTIDASE S41 FAMILY PROTEIN"/>
    <property type="match status" value="1"/>
</dbReference>
<feature type="compositionally biased region" description="Gly residues" evidence="1">
    <location>
        <begin position="732"/>
        <end position="743"/>
    </location>
</feature>
<dbReference type="PANTHER" id="PTHR37049:SF4">
    <property type="entry name" value="RHODANESE DOMAIN-CONTAINING PROTEIN"/>
    <property type="match status" value="1"/>
</dbReference>
<evidence type="ECO:0000313" key="6">
    <source>
        <dbReference type="Proteomes" id="UP000799324"/>
    </source>
</evidence>
<dbReference type="AlphaFoldDB" id="A0A6A6TQJ7"/>
<feature type="signal peptide" evidence="2">
    <location>
        <begin position="1"/>
        <end position="16"/>
    </location>
</feature>
<feature type="region of interest" description="Disordered" evidence="1">
    <location>
        <begin position="294"/>
        <end position="320"/>
    </location>
</feature>
<dbReference type="InterPro" id="IPR005151">
    <property type="entry name" value="Tail-specific_protease"/>
</dbReference>
<dbReference type="GO" id="GO:0006508">
    <property type="term" value="P:proteolysis"/>
    <property type="evidence" value="ECO:0007669"/>
    <property type="project" value="InterPro"/>
</dbReference>
<proteinExistence type="predicted"/>
<evidence type="ECO:0000256" key="2">
    <source>
        <dbReference type="SAM" id="SignalP"/>
    </source>
</evidence>
<evidence type="ECO:0000313" key="5">
    <source>
        <dbReference type="EMBL" id="KAF2662339.1"/>
    </source>
</evidence>
<name>A0A6A6TQJ7_9PLEO</name>
<dbReference type="GO" id="GO:0008236">
    <property type="term" value="F:serine-type peptidase activity"/>
    <property type="evidence" value="ECO:0007669"/>
    <property type="project" value="InterPro"/>
</dbReference>
<dbReference type="SUPFAM" id="SSF52096">
    <property type="entry name" value="ClpP/crotonase"/>
    <property type="match status" value="1"/>
</dbReference>
<feature type="chain" id="PRO_5025589308" evidence="2">
    <location>
        <begin position="17"/>
        <end position="789"/>
    </location>
</feature>
<dbReference type="EMBL" id="MU004290">
    <property type="protein sequence ID" value="KAF2662339.1"/>
    <property type="molecule type" value="Genomic_DNA"/>
</dbReference>